<dbReference type="Pfam" id="PF25917">
    <property type="entry name" value="BSH_RND"/>
    <property type="match status" value="1"/>
</dbReference>
<dbReference type="GO" id="GO:1990195">
    <property type="term" value="C:macrolide transmembrane transporter complex"/>
    <property type="evidence" value="ECO:0007669"/>
    <property type="project" value="InterPro"/>
</dbReference>
<dbReference type="AlphaFoldDB" id="A0A074KCD7"/>
<dbReference type="Gene3D" id="2.40.50.100">
    <property type="match status" value="1"/>
</dbReference>
<dbReference type="InterPro" id="IPR058625">
    <property type="entry name" value="MdtA-like_BSH"/>
</dbReference>
<dbReference type="GO" id="GO:0019898">
    <property type="term" value="C:extrinsic component of membrane"/>
    <property type="evidence" value="ECO:0007669"/>
    <property type="project" value="InterPro"/>
</dbReference>
<dbReference type="InterPro" id="IPR030190">
    <property type="entry name" value="MacA_alpha-hairpin_sf"/>
</dbReference>
<accession>A0A074KCD7</accession>
<protein>
    <recommendedName>
        <fullName evidence="2">Multidrug resistance protein MdtA-like barrel-sandwich hybrid domain-containing protein</fullName>
    </recommendedName>
</protein>
<dbReference type="Gene3D" id="2.40.30.170">
    <property type="match status" value="1"/>
</dbReference>
<evidence type="ECO:0000313" key="3">
    <source>
        <dbReference type="EMBL" id="KEO59197.1"/>
    </source>
</evidence>
<dbReference type="GO" id="GO:0005886">
    <property type="term" value="C:plasma membrane"/>
    <property type="evidence" value="ECO:0007669"/>
    <property type="project" value="TreeGrafter"/>
</dbReference>
<evidence type="ECO:0000313" key="4">
    <source>
        <dbReference type="Proteomes" id="UP000027471"/>
    </source>
</evidence>
<dbReference type="eggNOG" id="COG0845">
    <property type="taxonomic scope" value="Bacteria"/>
</dbReference>
<dbReference type="PANTHER" id="PTHR30438">
    <property type="entry name" value="36 KDA ANTIGEN-RELATED"/>
    <property type="match status" value="1"/>
</dbReference>
<name>A0A074KCD7_9RHOB</name>
<feature type="coiled-coil region" evidence="1">
    <location>
        <begin position="80"/>
        <end position="110"/>
    </location>
</feature>
<dbReference type="Gene3D" id="6.10.140.1990">
    <property type="match status" value="1"/>
</dbReference>
<dbReference type="Proteomes" id="UP000027471">
    <property type="component" value="Unassembled WGS sequence"/>
</dbReference>
<proteinExistence type="predicted"/>
<gene>
    <name evidence="3" type="ORF">DT23_03725</name>
</gene>
<dbReference type="GO" id="GO:1990961">
    <property type="term" value="P:xenobiotic detoxification by transmembrane export across the plasma membrane"/>
    <property type="evidence" value="ECO:0007669"/>
    <property type="project" value="InterPro"/>
</dbReference>
<keyword evidence="4" id="KW-1185">Reference proteome</keyword>
<dbReference type="PANTHER" id="PTHR30438:SF2">
    <property type="entry name" value="MEMBRANE PROTEIN"/>
    <property type="match status" value="1"/>
</dbReference>
<feature type="coiled-coil region" evidence="1">
    <location>
        <begin position="160"/>
        <end position="187"/>
    </location>
</feature>
<dbReference type="SUPFAM" id="SSF111369">
    <property type="entry name" value="HlyD-like secretion proteins"/>
    <property type="match status" value="1"/>
</dbReference>
<comment type="caution">
    <text evidence="3">The sequence shown here is derived from an EMBL/GenBank/DDBJ whole genome shotgun (WGS) entry which is preliminary data.</text>
</comment>
<dbReference type="EMBL" id="AUNB01000029">
    <property type="protein sequence ID" value="KEO59197.1"/>
    <property type="molecule type" value="Genomic_DNA"/>
</dbReference>
<keyword evidence="1" id="KW-0175">Coiled coil</keyword>
<dbReference type="OrthoDB" id="9778236at2"/>
<organism evidence="3 4">
    <name type="scientific">Thioclava indica</name>
    <dbReference type="NCBI Taxonomy" id="1353528"/>
    <lineage>
        <taxon>Bacteria</taxon>
        <taxon>Pseudomonadati</taxon>
        <taxon>Pseudomonadota</taxon>
        <taxon>Alphaproteobacteria</taxon>
        <taxon>Rhodobacterales</taxon>
        <taxon>Paracoccaceae</taxon>
        <taxon>Thioclava</taxon>
    </lineage>
</organism>
<dbReference type="STRING" id="1353528.DT23_03725"/>
<evidence type="ECO:0000259" key="2">
    <source>
        <dbReference type="Pfam" id="PF25917"/>
    </source>
</evidence>
<feature type="domain" description="Multidrug resistance protein MdtA-like barrel-sandwich hybrid" evidence="2">
    <location>
        <begin position="47"/>
        <end position="211"/>
    </location>
</feature>
<reference evidence="3 4" key="1">
    <citation type="journal article" date="2015" name="Antonie Van Leeuwenhoek">
        <title>Thioclava indica sp. nov., isolated from surface seawater of the Indian Ocean.</title>
        <authorList>
            <person name="Liu Y."/>
            <person name="Lai Q."/>
            <person name="Du J."/>
            <person name="Xu H."/>
            <person name="Jiang L."/>
            <person name="Shao Z."/>
        </authorList>
    </citation>
    <scope>NUCLEOTIDE SEQUENCE [LARGE SCALE GENOMIC DNA]</scope>
    <source>
        <strain evidence="3 4">DT23-4</strain>
    </source>
</reference>
<evidence type="ECO:0000256" key="1">
    <source>
        <dbReference type="SAM" id="Coils"/>
    </source>
</evidence>
<dbReference type="RefSeq" id="WP_038130842.1">
    <property type="nucleotide sequence ID" value="NZ_AUNB01000029.1"/>
</dbReference>
<sequence length="327" mass="35121">MQWKRLSLILAALLVIAGGGYYYWLSTKTPALPAGFAMSNGRIEAERIDVSAKMAGRISEVLVSEGDWVKAGQIIAHMDAAQIDAQLRAAKAAVLQAKQQKLQAEALSNQRISEQKYAQTEYERAEKLAANGHTSQEQLDRAQTTLNTAKAGVSAAAAGVDLASATIAAAEASLEQLQSLRDDMDLKAPHDGRVQYILAKAGEIVGAGGKVVTLTDLTDIYMTIFLPAADAGRLSIGAQARLVLDPIPEYVIPATVTFVASSAQFTPKSVETSDEREQLMFRVKLTIPPKLLAKYQEQAKAGVAGIGYVRVDDSAEWPETLQVKLPQ</sequence>